<evidence type="ECO:0000313" key="2">
    <source>
        <dbReference type="Proteomes" id="UP000334990"/>
    </source>
</evidence>
<evidence type="ECO:0000313" key="1">
    <source>
        <dbReference type="EMBL" id="GES00927.1"/>
    </source>
</evidence>
<reference evidence="1 2" key="1">
    <citation type="submission" date="2019-10" db="EMBL/GenBank/DDBJ databases">
        <title>Whole genome shotgun sequence of Acrocarpospora corrugata NBRC 13972.</title>
        <authorList>
            <person name="Ichikawa N."/>
            <person name="Kimura A."/>
            <person name="Kitahashi Y."/>
            <person name="Komaki H."/>
            <person name="Oguchi A."/>
        </authorList>
    </citation>
    <scope>NUCLEOTIDE SEQUENCE [LARGE SCALE GENOMIC DNA]</scope>
    <source>
        <strain evidence="1 2">NBRC 13972</strain>
    </source>
</reference>
<name>A0A5M3VVT9_9ACTN</name>
<gene>
    <name evidence="1" type="ORF">Acor_29910</name>
</gene>
<sequence>MAGKDVPLMDPERSLGHGSASALSATLDQAWQQVLERVSSESLMGLALPGRAHKPIQVRPAFAVLHPAAEPELRRRVQGLVECLNQLVRQYPADRALQDFLAVPAPLHRWIMMEPAPELLSVDYCRLDLLGSTLDTVRVLECNPSSPGGVISSGMLNRFWRTSKLGATLAEWAPHAAPFEGDDWFARWLLRFGRDHMVPRDLRRIALFHSHESTKFELDQARRQLTRCGRKVVETEPCDVDAVEDVRLGYLKYIPLDPEEVRRWDRFCARLVEGTLVVPNPLGQRWVSENKLCLAVLSDPRFRRLFGGANVDCLDALVPYSRKLGDGVECDEVIDGRERLVLKAPYSFHGRDVLIGAEQDARSWARAVRDPRRQGWLVQEHVQAASVETHDGTYLHDVVVPVLEGKVIGYSARMNSGPLLNSAQGGGAYAIFSPHSLDGVT</sequence>
<evidence type="ECO:0008006" key="3">
    <source>
        <dbReference type="Google" id="ProtNLM"/>
    </source>
</evidence>
<keyword evidence="2" id="KW-1185">Reference proteome</keyword>
<dbReference type="EMBL" id="BLAD01000047">
    <property type="protein sequence ID" value="GES00927.1"/>
    <property type="molecule type" value="Genomic_DNA"/>
</dbReference>
<organism evidence="1 2">
    <name type="scientific">Acrocarpospora corrugata</name>
    <dbReference type="NCBI Taxonomy" id="35763"/>
    <lineage>
        <taxon>Bacteria</taxon>
        <taxon>Bacillati</taxon>
        <taxon>Actinomycetota</taxon>
        <taxon>Actinomycetes</taxon>
        <taxon>Streptosporangiales</taxon>
        <taxon>Streptosporangiaceae</taxon>
        <taxon>Acrocarpospora</taxon>
    </lineage>
</organism>
<protein>
    <recommendedName>
        <fullName evidence="3">Glutathionylspermidine synthase pre-ATP-grasp-like domain-containing protein</fullName>
    </recommendedName>
</protein>
<dbReference type="SUPFAM" id="SSF56059">
    <property type="entry name" value="Glutathione synthetase ATP-binding domain-like"/>
    <property type="match status" value="1"/>
</dbReference>
<proteinExistence type="predicted"/>
<dbReference type="Proteomes" id="UP000334990">
    <property type="component" value="Unassembled WGS sequence"/>
</dbReference>
<accession>A0A5M3VVT9</accession>
<dbReference type="AlphaFoldDB" id="A0A5M3VVT9"/>
<comment type="caution">
    <text evidence="1">The sequence shown here is derived from an EMBL/GenBank/DDBJ whole genome shotgun (WGS) entry which is preliminary data.</text>
</comment>